<keyword evidence="2" id="KW-0240">DNA-directed RNA polymerase</keyword>
<keyword evidence="7" id="KW-1185">Reference proteome</keyword>
<feature type="region of interest" description="Disordered" evidence="5">
    <location>
        <begin position="1"/>
        <end position="77"/>
    </location>
</feature>
<evidence type="ECO:0000256" key="4">
    <source>
        <dbReference type="ARBA" id="ARBA00023242"/>
    </source>
</evidence>
<accession>A0ABN8WQR5</accession>
<comment type="subcellular location">
    <subcellularLocation>
        <location evidence="1">Nucleus</location>
    </subcellularLocation>
</comment>
<dbReference type="Pfam" id="PF05132">
    <property type="entry name" value="RNA_pol_Rpc4"/>
    <property type="match status" value="1"/>
</dbReference>
<evidence type="ECO:0000313" key="7">
    <source>
        <dbReference type="Proteomes" id="UP001162085"/>
    </source>
</evidence>
<feature type="compositionally biased region" description="Basic residues" evidence="5">
    <location>
        <begin position="27"/>
        <end position="36"/>
    </location>
</feature>
<feature type="region of interest" description="Disordered" evidence="5">
    <location>
        <begin position="321"/>
        <end position="342"/>
    </location>
</feature>
<sequence>MSSNKGNGRLPSLKDSLSSGGPAKPSLKFKPKAVARKSKEEREAAASKVKLEEGPKRDKKNFNNNKRVNGNGGQQRRMAKYLNNTHVISSGPLAAGNFVSEKGDLRRGFIKSEGGGSSLVQKGLETIDNGAESSDNEVEGDGNGEVASKSRKKKFNMGREFDTHNLIEVEEEEDNGKGSDVDMDDEAWGAKRIEQSFPVRPIRVRHEDVDTVKKEIQEALSEKPTREPTPGVKIESSNTELQSYLEEREKQVNEKLGDLELQKEFQSVDDRESAAELELLKADHQHILRKLKKMNSKPERFMVFQLPTRLPTFERPAVKTEEDEVEAQASDATKKKKAIKKKSTNNVIPSDELAGNIGTIRVHKSGKLSVKIGNVVMDIGKGAETTFLQDVVALSMGDDSSSAELLGRVDGKIVVTPKI</sequence>
<evidence type="ECO:0000313" key="6">
    <source>
        <dbReference type="EMBL" id="CAI4059254.1"/>
    </source>
</evidence>
<evidence type="ECO:0000256" key="1">
    <source>
        <dbReference type="ARBA" id="ARBA00004123"/>
    </source>
</evidence>
<evidence type="ECO:0000256" key="3">
    <source>
        <dbReference type="ARBA" id="ARBA00023163"/>
    </source>
</evidence>
<proteinExistence type="predicted"/>
<feature type="compositionally biased region" description="Basic and acidic residues" evidence="5">
    <location>
        <begin position="37"/>
        <end position="56"/>
    </location>
</feature>
<feature type="compositionally biased region" description="Basic and acidic residues" evidence="5">
    <location>
        <begin position="217"/>
        <end position="226"/>
    </location>
</feature>
<feature type="region of interest" description="Disordered" evidence="5">
    <location>
        <begin position="217"/>
        <end position="240"/>
    </location>
</feature>
<name>A0ABN8WQR5_SACUV</name>
<evidence type="ECO:0008006" key="8">
    <source>
        <dbReference type="Google" id="ProtNLM"/>
    </source>
</evidence>
<dbReference type="PANTHER" id="PTHR13408:SF0">
    <property type="entry name" value="DNA-DIRECTED RNA POLYMERASE III SUBUNIT RPC4"/>
    <property type="match status" value="1"/>
</dbReference>
<keyword evidence="4" id="KW-0539">Nucleus</keyword>
<protein>
    <recommendedName>
        <fullName evidence="8">Rpc53p</fullName>
    </recommendedName>
</protein>
<feature type="region of interest" description="Disordered" evidence="5">
    <location>
        <begin position="164"/>
        <end position="183"/>
    </location>
</feature>
<gene>
    <name evidence="6" type="primary">SUVZ04G0930</name>
    <name evidence="6" type="ORF">SUVZ_04G0930</name>
</gene>
<dbReference type="Proteomes" id="UP001162085">
    <property type="component" value="Chromosome 4"/>
</dbReference>
<evidence type="ECO:0000256" key="2">
    <source>
        <dbReference type="ARBA" id="ARBA00022478"/>
    </source>
</evidence>
<evidence type="ECO:0000256" key="5">
    <source>
        <dbReference type="SAM" id="MobiDB-lite"/>
    </source>
</evidence>
<organism evidence="6 7">
    <name type="scientific">Saccharomyces uvarum</name>
    <name type="common">Yeast</name>
    <name type="synonym">Saccharomyces bayanus var. uvarum</name>
    <dbReference type="NCBI Taxonomy" id="230603"/>
    <lineage>
        <taxon>Eukaryota</taxon>
        <taxon>Fungi</taxon>
        <taxon>Dikarya</taxon>
        <taxon>Ascomycota</taxon>
        <taxon>Saccharomycotina</taxon>
        <taxon>Saccharomycetes</taxon>
        <taxon>Saccharomycetales</taxon>
        <taxon>Saccharomycetaceae</taxon>
        <taxon>Saccharomyces</taxon>
    </lineage>
</organism>
<dbReference type="InterPro" id="IPR007811">
    <property type="entry name" value="RPC4"/>
</dbReference>
<feature type="region of interest" description="Disordered" evidence="5">
    <location>
        <begin position="126"/>
        <end position="151"/>
    </location>
</feature>
<dbReference type="EMBL" id="OX365931">
    <property type="protein sequence ID" value="CAI4059254.1"/>
    <property type="molecule type" value="Genomic_DNA"/>
</dbReference>
<reference evidence="6" key="1">
    <citation type="submission" date="2022-10" db="EMBL/GenBank/DDBJ databases">
        <authorList>
            <person name="Byrne P K."/>
        </authorList>
    </citation>
    <scope>NUCLEOTIDE SEQUENCE</scope>
    <source>
        <strain evidence="6">ZP964</strain>
    </source>
</reference>
<dbReference type="PANTHER" id="PTHR13408">
    <property type="entry name" value="DNA-DIRECTED RNA POLYMERASE III"/>
    <property type="match status" value="1"/>
</dbReference>
<keyword evidence="3" id="KW-0804">Transcription</keyword>